<organism evidence="1 2">
    <name type="scientific">Szabonella alba</name>
    <dbReference type="NCBI Taxonomy" id="2804194"/>
    <lineage>
        <taxon>Bacteria</taxon>
        <taxon>Pseudomonadati</taxon>
        <taxon>Pseudomonadota</taxon>
        <taxon>Alphaproteobacteria</taxon>
        <taxon>Rhodobacterales</taxon>
        <taxon>Paracoccaceae</taxon>
        <taxon>Szabonella</taxon>
    </lineage>
</organism>
<reference evidence="1" key="1">
    <citation type="submission" date="2021-01" db="EMBL/GenBank/DDBJ databases">
        <title>Tabrizicola alba sp. nov. a motile alkaliphilic bacterium isolated from a soda lake.</title>
        <authorList>
            <person name="Szuroczki S."/>
            <person name="Abbaszade G."/>
            <person name="Schumann P."/>
            <person name="Toth E."/>
        </authorList>
    </citation>
    <scope>NUCLEOTIDE SEQUENCE</scope>
    <source>
        <strain evidence="1">DMG-N-6</strain>
    </source>
</reference>
<dbReference type="AlphaFoldDB" id="A0A8K0Y1S1"/>
<dbReference type="GO" id="GO:0000271">
    <property type="term" value="P:polysaccharide biosynthetic process"/>
    <property type="evidence" value="ECO:0007669"/>
    <property type="project" value="InterPro"/>
</dbReference>
<dbReference type="GO" id="GO:0015774">
    <property type="term" value="P:polysaccharide transport"/>
    <property type="evidence" value="ECO:0007669"/>
    <property type="project" value="InterPro"/>
</dbReference>
<evidence type="ECO:0000313" key="2">
    <source>
        <dbReference type="Proteomes" id="UP000648908"/>
    </source>
</evidence>
<comment type="caution">
    <text evidence="1">The sequence shown here is derived from an EMBL/GenBank/DDBJ whole genome shotgun (WGS) entry which is preliminary data.</text>
</comment>
<keyword evidence="2" id="KW-1185">Reference proteome</keyword>
<protein>
    <recommendedName>
        <fullName evidence="3">Capsule polysaccharide biosynthesis protein</fullName>
    </recommendedName>
</protein>
<sequence>MTGFVFHLPGSVLRDRSLMKPYYVRLTEGLGARGFPLRLVVHDRACLLDLVAQDSDFHIVDHGWQRHPRLLNTGIAYIYPFWNLDPWGIRAHSSIVGMSFDPEAVDAGAAAAFAARLRRRLLEARKSRYEQPVAVTPVPPGCIAVFLQAEAHRDVAETCHLTLRQMVRGLIARDDPRAIVIKPHPLDTDPDTRRFLRRMAGRDARVQVLEANIHDILAQASVTVTINSAVGLESLLHRVPVVLCGRTDFHHGCRTATDAASLDAEIGQAAARPVPFDAYLYWYLGLNCLNAGSPRLLDDFLGRVAATGFGISQAK</sequence>
<proteinExistence type="predicted"/>
<accession>A0A8K0Y1S1</accession>
<dbReference type="InterPro" id="IPR007833">
    <property type="entry name" value="Capsule_polysaccharide_synth"/>
</dbReference>
<name>A0A8K0Y1S1_9RHOB</name>
<dbReference type="Pfam" id="PF05159">
    <property type="entry name" value="Capsule_synth"/>
    <property type="match status" value="1"/>
</dbReference>
<dbReference type="Proteomes" id="UP000648908">
    <property type="component" value="Unassembled WGS sequence"/>
</dbReference>
<dbReference type="EMBL" id="JAESVN010000001">
    <property type="protein sequence ID" value="MBL4916339.1"/>
    <property type="molecule type" value="Genomic_DNA"/>
</dbReference>
<gene>
    <name evidence="1" type="ORF">JL811_03815</name>
</gene>
<evidence type="ECO:0000313" key="1">
    <source>
        <dbReference type="EMBL" id="MBL4916339.1"/>
    </source>
</evidence>
<dbReference type="RefSeq" id="WP_202687000.1">
    <property type="nucleotide sequence ID" value="NZ_JAESVN010000001.1"/>
</dbReference>
<evidence type="ECO:0008006" key="3">
    <source>
        <dbReference type="Google" id="ProtNLM"/>
    </source>
</evidence>